<dbReference type="Pfam" id="PF00440">
    <property type="entry name" value="TetR_N"/>
    <property type="match status" value="1"/>
</dbReference>
<dbReference type="InterPro" id="IPR009057">
    <property type="entry name" value="Homeodomain-like_sf"/>
</dbReference>
<evidence type="ECO:0000313" key="8">
    <source>
        <dbReference type="Proteomes" id="UP001597402"/>
    </source>
</evidence>
<dbReference type="InterPro" id="IPR023772">
    <property type="entry name" value="DNA-bd_HTH_TetR-type_CS"/>
</dbReference>
<dbReference type="PROSITE" id="PS01081">
    <property type="entry name" value="HTH_TETR_1"/>
    <property type="match status" value="1"/>
</dbReference>
<evidence type="ECO:0000256" key="4">
    <source>
        <dbReference type="ARBA" id="ARBA00023163"/>
    </source>
</evidence>
<dbReference type="InterPro" id="IPR001647">
    <property type="entry name" value="HTH_TetR"/>
</dbReference>
<dbReference type="PRINTS" id="PR00455">
    <property type="entry name" value="HTHTETR"/>
</dbReference>
<dbReference type="SUPFAM" id="SSF46689">
    <property type="entry name" value="Homeodomain-like"/>
    <property type="match status" value="1"/>
</dbReference>
<dbReference type="Proteomes" id="UP001597402">
    <property type="component" value="Unassembled WGS sequence"/>
</dbReference>
<dbReference type="InterPro" id="IPR036271">
    <property type="entry name" value="Tet_transcr_reg_TetR-rel_C_sf"/>
</dbReference>
<keyword evidence="3 5" id="KW-0238">DNA-binding</keyword>
<evidence type="ECO:0000313" key="7">
    <source>
        <dbReference type="EMBL" id="MFD2093180.1"/>
    </source>
</evidence>
<evidence type="ECO:0000256" key="3">
    <source>
        <dbReference type="ARBA" id="ARBA00023125"/>
    </source>
</evidence>
<keyword evidence="8" id="KW-1185">Reference proteome</keyword>
<evidence type="ECO:0000259" key="6">
    <source>
        <dbReference type="PROSITE" id="PS50977"/>
    </source>
</evidence>
<dbReference type="Pfam" id="PF13977">
    <property type="entry name" value="TetR_C_6"/>
    <property type="match status" value="1"/>
</dbReference>
<accession>A0ABW4XCL9</accession>
<comment type="caution">
    <text evidence="7">The sequence shown here is derived from an EMBL/GenBank/DDBJ whole genome shotgun (WGS) entry which is preliminary data.</text>
</comment>
<dbReference type="InterPro" id="IPR050109">
    <property type="entry name" value="HTH-type_TetR-like_transc_reg"/>
</dbReference>
<protein>
    <submittedName>
        <fullName evidence="7">TetR/AcrR family transcriptional regulator</fullName>
    </submittedName>
</protein>
<keyword evidence="1" id="KW-0678">Repressor</keyword>
<dbReference type="RefSeq" id="WP_376878461.1">
    <property type="nucleotide sequence ID" value="NZ_JBHUHP010000016.1"/>
</dbReference>
<evidence type="ECO:0000256" key="2">
    <source>
        <dbReference type="ARBA" id="ARBA00023015"/>
    </source>
</evidence>
<dbReference type="PROSITE" id="PS50977">
    <property type="entry name" value="HTH_TETR_2"/>
    <property type="match status" value="1"/>
</dbReference>
<proteinExistence type="predicted"/>
<dbReference type="EMBL" id="JBHUHP010000016">
    <property type="protein sequence ID" value="MFD2093180.1"/>
    <property type="molecule type" value="Genomic_DNA"/>
</dbReference>
<evidence type="ECO:0000256" key="1">
    <source>
        <dbReference type="ARBA" id="ARBA00022491"/>
    </source>
</evidence>
<dbReference type="Gene3D" id="1.10.357.10">
    <property type="entry name" value="Tetracycline Repressor, domain 2"/>
    <property type="match status" value="1"/>
</dbReference>
<dbReference type="PANTHER" id="PTHR30055:SF229">
    <property type="entry name" value="HTH-TYPE TRANSCRIPTIONAL REPRESSOR RV1474C"/>
    <property type="match status" value="1"/>
</dbReference>
<name>A0ABW4XCL9_9ACTN</name>
<keyword evidence="2" id="KW-0805">Transcription regulation</keyword>
<gene>
    <name evidence="7" type="ORF">ACFSHS_16565</name>
</gene>
<evidence type="ECO:0000256" key="5">
    <source>
        <dbReference type="PROSITE-ProRule" id="PRU00335"/>
    </source>
</evidence>
<keyword evidence="4" id="KW-0804">Transcription</keyword>
<dbReference type="InterPro" id="IPR039538">
    <property type="entry name" value="BetI_C"/>
</dbReference>
<sequence>MPRVSAEHLAVRRDHIVAAALRCFARDGFHATSVRDVVRESGLSAGAVYSYFRSKDDLVAAAVEPVVEGLLHAVDEAVLDRGASPGEVVGRLLERIYPLVVEGDVDYTRIAVTAWAEGLRDPAVRGIAQRTYGRVRERLSECVAHWRDAGHLPNDTDPEVLGQLLFSVVVGFVMQHALLGDVDPHRYAAAATLLLPPAHGGADR</sequence>
<feature type="DNA-binding region" description="H-T-H motif" evidence="5">
    <location>
        <begin position="33"/>
        <end position="52"/>
    </location>
</feature>
<feature type="domain" description="HTH tetR-type" evidence="6">
    <location>
        <begin position="10"/>
        <end position="70"/>
    </location>
</feature>
<reference evidence="8" key="1">
    <citation type="journal article" date="2019" name="Int. J. Syst. Evol. Microbiol.">
        <title>The Global Catalogue of Microorganisms (GCM) 10K type strain sequencing project: providing services to taxonomists for standard genome sequencing and annotation.</title>
        <authorList>
            <consortium name="The Broad Institute Genomics Platform"/>
            <consortium name="The Broad Institute Genome Sequencing Center for Infectious Disease"/>
            <person name="Wu L."/>
            <person name="Ma J."/>
        </authorList>
    </citation>
    <scope>NUCLEOTIDE SEQUENCE [LARGE SCALE GENOMIC DNA]</scope>
    <source>
        <strain evidence="8">JCM 3338</strain>
    </source>
</reference>
<dbReference type="SUPFAM" id="SSF48498">
    <property type="entry name" value="Tetracyclin repressor-like, C-terminal domain"/>
    <property type="match status" value="1"/>
</dbReference>
<organism evidence="7 8">
    <name type="scientific">Blastococcus deserti</name>
    <dbReference type="NCBI Taxonomy" id="2259033"/>
    <lineage>
        <taxon>Bacteria</taxon>
        <taxon>Bacillati</taxon>
        <taxon>Actinomycetota</taxon>
        <taxon>Actinomycetes</taxon>
        <taxon>Geodermatophilales</taxon>
        <taxon>Geodermatophilaceae</taxon>
        <taxon>Blastococcus</taxon>
    </lineage>
</organism>
<dbReference type="PANTHER" id="PTHR30055">
    <property type="entry name" value="HTH-TYPE TRANSCRIPTIONAL REGULATOR RUTR"/>
    <property type="match status" value="1"/>
</dbReference>